<evidence type="ECO:0000313" key="3">
    <source>
        <dbReference type="Proteomes" id="UP000176547"/>
    </source>
</evidence>
<dbReference type="PANTHER" id="PTHR18964">
    <property type="entry name" value="ROK (REPRESSOR, ORF, KINASE) FAMILY"/>
    <property type="match status" value="1"/>
</dbReference>
<evidence type="ECO:0000256" key="1">
    <source>
        <dbReference type="ARBA" id="ARBA00006479"/>
    </source>
</evidence>
<gene>
    <name evidence="2" type="ORF">A3K06_03005</name>
</gene>
<dbReference type="SUPFAM" id="SSF53067">
    <property type="entry name" value="Actin-like ATPase domain"/>
    <property type="match status" value="1"/>
</dbReference>
<dbReference type="Proteomes" id="UP000176547">
    <property type="component" value="Unassembled WGS sequence"/>
</dbReference>
<dbReference type="InterPro" id="IPR043129">
    <property type="entry name" value="ATPase_NBD"/>
</dbReference>
<proteinExistence type="inferred from homology"/>
<comment type="caution">
    <text evidence="2">The sequence shown here is derived from an EMBL/GenBank/DDBJ whole genome shotgun (WGS) entry which is preliminary data.</text>
</comment>
<dbReference type="GO" id="GO:0009384">
    <property type="term" value="F:N-acylmannosamine kinase activity"/>
    <property type="evidence" value="ECO:0007669"/>
    <property type="project" value="TreeGrafter"/>
</dbReference>
<dbReference type="AlphaFoldDB" id="A0A1F5NC30"/>
<dbReference type="InterPro" id="IPR000600">
    <property type="entry name" value="ROK"/>
</dbReference>
<name>A0A1F5NC30_9BACT</name>
<sequence>MKSSNKSYLGLDIGGTKIEGILWRGGKVVRVAKVRTPRSRSGFLRALEASLLELGVEGTRGIGISSAGSIDLRKGKILGSPNMRYLKNFGLRDWVAKHFKKPARLDNDAKCFLRGEQMFGQARGKGTVVALTIGTGVGGAVAVGGRLLRGSHVSAIELGHTVISRDSKGFLTLEDLISSHGFTRLGVTDPLAVQNRGFAGDRKAINIYEKVGMYLGVGLANFVNIFDPDLILLGGGIARADYLLIKPALREMRKHTLTSLKKLPPVRRGRLKNAGALGAVALFLS</sequence>
<dbReference type="PANTHER" id="PTHR18964:SF149">
    <property type="entry name" value="BIFUNCTIONAL UDP-N-ACETYLGLUCOSAMINE 2-EPIMERASE_N-ACETYLMANNOSAMINE KINASE"/>
    <property type="match status" value="1"/>
</dbReference>
<dbReference type="Pfam" id="PF00480">
    <property type="entry name" value="ROK"/>
    <property type="match status" value="1"/>
</dbReference>
<reference evidence="2 3" key="1">
    <citation type="journal article" date="2016" name="Nat. Commun.">
        <title>Thousands of microbial genomes shed light on interconnected biogeochemical processes in an aquifer system.</title>
        <authorList>
            <person name="Anantharaman K."/>
            <person name="Brown C.T."/>
            <person name="Hug L.A."/>
            <person name="Sharon I."/>
            <person name="Castelle C.J."/>
            <person name="Probst A.J."/>
            <person name="Thomas B.C."/>
            <person name="Singh A."/>
            <person name="Wilkins M.J."/>
            <person name="Karaoz U."/>
            <person name="Brodie E.L."/>
            <person name="Williams K.H."/>
            <person name="Hubbard S.S."/>
            <person name="Banfield J.F."/>
        </authorList>
    </citation>
    <scope>NUCLEOTIDE SEQUENCE [LARGE SCALE GENOMIC DNA]</scope>
</reference>
<protein>
    <recommendedName>
        <fullName evidence="4">ROK family protein</fullName>
    </recommendedName>
</protein>
<dbReference type="Gene3D" id="3.30.420.40">
    <property type="match status" value="2"/>
</dbReference>
<dbReference type="CDD" id="cd23763">
    <property type="entry name" value="ASKHA_ATPase_ROK"/>
    <property type="match status" value="1"/>
</dbReference>
<accession>A0A1F5NC30</accession>
<evidence type="ECO:0000313" key="2">
    <source>
        <dbReference type="EMBL" id="OGE75132.1"/>
    </source>
</evidence>
<comment type="similarity">
    <text evidence="1">Belongs to the ROK (NagC/XylR) family.</text>
</comment>
<evidence type="ECO:0008006" key="4">
    <source>
        <dbReference type="Google" id="ProtNLM"/>
    </source>
</evidence>
<organism evidence="2 3">
    <name type="scientific">Candidatus Doudnabacteria bacterium RIFCSPHIGHO2_01_52_17</name>
    <dbReference type="NCBI Taxonomy" id="1817820"/>
    <lineage>
        <taxon>Bacteria</taxon>
        <taxon>Candidatus Doudnaibacteriota</taxon>
    </lineage>
</organism>
<dbReference type="EMBL" id="MFEG01000034">
    <property type="protein sequence ID" value="OGE75132.1"/>
    <property type="molecule type" value="Genomic_DNA"/>
</dbReference>
<dbReference type="GO" id="GO:0008761">
    <property type="term" value="F:UDP-N-acetylglucosamine 2-epimerase activity"/>
    <property type="evidence" value="ECO:0007669"/>
    <property type="project" value="TreeGrafter"/>
</dbReference>